<sequence length="208" mass="21707">MPSNSVRSELVQQAMRQVRLREAHNAPKVTQRLDPPLGRCGCFLGEGGAAWTRAGWAGVCVPPRTLGPGPHTPHPSSLPAAAPAPAGPLTVTDYRRDPGDRGGHIWILLQGLAGGLGAGVLNEFQNPSGAVKWAAEGLRGRGPRLSRKVGSEPAREAFLSRRGQAGAGSTLTAPSPALGCRSPLGRQEDDPCPFDMCALTPILLKPPA</sequence>
<protein>
    <submittedName>
        <fullName evidence="1">Uncharacterized protein</fullName>
    </submittedName>
</protein>
<reference evidence="1" key="2">
    <citation type="submission" date="2025-03" db="EMBL/GenBank/DDBJ databases">
        <authorList>
            <consortium name="ELIXIR-Norway"/>
            <consortium name="Elixir Norway"/>
        </authorList>
    </citation>
    <scope>NUCLEOTIDE SEQUENCE</scope>
</reference>
<reference evidence="1" key="1">
    <citation type="submission" date="2023-05" db="EMBL/GenBank/DDBJ databases">
        <authorList>
            <consortium name="ELIXIR-Norway"/>
        </authorList>
    </citation>
    <scope>NUCLEOTIDE SEQUENCE</scope>
</reference>
<accession>A0AC59Z6E2</accession>
<dbReference type="Proteomes" id="UP001162501">
    <property type="component" value="Chromosome 24"/>
</dbReference>
<organism evidence="1 2">
    <name type="scientific">Rangifer tarandus platyrhynchus</name>
    <name type="common">Svalbard reindeer</name>
    <dbReference type="NCBI Taxonomy" id="3082113"/>
    <lineage>
        <taxon>Eukaryota</taxon>
        <taxon>Metazoa</taxon>
        <taxon>Chordata</taxon>
        <taxon>Craniata</taxon>
        <taxon>Vertebrata</taxon>
        <taxon>Euteleostomi</taxon>
        <taxon>Mammalia</taxon>
        <taxon>Eutheria</taxon>
        <taxon>Laurasiatheria</taxon>
        <taxon>Artiodactyla</taxon>
        <taxon>Ruminantia</taxon>
        <taxon>Pecora</taxon>
        <taxon>Cervidae</taxon>
        <taxon>Odocoileinae</taxon>
        <taxon>Rangifer</taxon>
    </lineage>
</organism>
<name>A0AC59Z6E2_RANTA</name>
<evidence type="ECO:0000313" key="1">
    <source>
        <dbReference type="EMBL" id="CAN0259523.1"/>
    </source>
</evidence>
<dbReference type="EMBL" id="OX596108">
    <property type="protein sequence ID" value="CAN0259523.1"/>
    <property type="molecule type" value="Genomic_DNA"/>
</dbReference>
<gene>
    <name evidence="1" type="ORF">MRATA1EN22A_LOCUS14497</name>
</gene>
<evidence type="ECO:0000313" key="2">
    <source>
        <dbReference type="Proteomes" id="UP001162501"/>
    </source>
</evidence>
<proteinExistence type="predicted"/>